<gene>
    <name evidence="2" type="ORF">JMJ35_001365</name>
</gene>
<proteinExistence type="predicted"/>
<protein>
    <recommendedName>
        <fullName evidence="4">Short-chain dehydrogenase/reductase</fullName>
    </recommendedName>
</protein>
<comment type="caution">
    <text evidence="2">The sequence shown here is derived from an EMBL/GenBank/DDBJ whole genome shotgun (WGS) entry which is preliminary data.</text>
</comment>
<dbReference type="InterPro" id="IPR036291">
    <property type="entry name" value="NAD(P)-bd_dom_sf"/>
</dbReference>
<dbReference type="EMBL" id="JAFEKC020000002">
    <property type="protein sequence ID" value="KAK0516762.1"/>
    <property type="molecule type" value="Genomic_DNA"/>
</dbReference>
<sequence length="322" mass="35811">MDMRTFLYNQLFVTLPYPTADHSGQTIIVTGANVGLGLEAARHFTRLNAEKVVLGVRNLEKGEAAKKSIEETTKRKGVVEVWQLDLTSYQSTKQFVNRAESLKRLDAVVENAGIATPEYRVAEDNEATITTNVVSTYLLGLMILPKLRETGTKFNITPHLVIVSSEVHARSSFPERSSANIFKTLNDKETANMADRYNVSKLLEVLYTRELAARTKESGKPQVIINFLNPGLCHSSLAREIEGWVFYIMKALLARPTEHGSRTLVHAAEAGSETHGQYLSNCCITEPSAFVTSKEGAEAQKRVWDELSQKLERIQPGIMANV</sequence>
<dbReference type="Gene3D" id="3.40.50.720">
    <property type="entry name" value="NAD(P)-binding Rossmann-like Domain"/>
    <property type="match status" value="1"/>
</dbReference>
<dbReference type="PRINTS" id="PR00081">
    <property type="entry name" value="GDHRDH"/>
</dbReference>
<dbReference type="PANTHER" id="PTHR43157:SF31">
    <property type="entry name" value="PHOSPHATIDYLINOSITOL-GLYCAN BIOSYNTHESIS CLASS F PROTEIN"/>
    <property type="match status" value="1"/>
</dbReference>
<dbReference type="Pfam" id="PF00106">
    <property type="entry name" value="adh_short"/>
    <property type="match status" value="1"/>
</dbReference>
<organism evidence="2 3">
    <name type="scientific">Cladonia borealis</name>
    <dbReference type="NCBI Taxonomy" id="184061"/>
    <lineage>
        <taxon>Eukaryota</taxon>
        <taxon>Fungi</taxon>
        <taxon>Dikarya</taxon>
        <taxon>Ascomycota</taxon>
        <taxon>Pezizomycotina</taxon>
        <taxon>Lecanoromycetes</taxon>
        <taxon>OSLEUM clade</taxon>
        <taxon>Lecanoromycetidae</taxon>
        <taxon>Lecanorales</taxon>
        <taxon>Lecanorineae</taxon>
        <taxon>Cladoniaceae</taxon>
        <taxon>Cladonia</taxon>
    </lineage>
</organism>
<accession>A0AA39V5D3</accession>
<dbReference type="GO" id="GO:0016491">
    <property type="term" value="F:oxidoreductase activity"/>
    <property type="evidence" value="ECO:0007669"/>
    <property type="project" value="UniProtKB-KW"/>
</dbReference>
<keyword evidence="3" id="KW-1185">Reference proteome</keyword>
<dbReference type="Proteomes" id="UP001166286">
    <property type="component" value="Unassembled WGS sequence"/>
</dbReference>
<evidence type="ECO:0000313" key="2">
    <source>
        <dbReference type="EMBL" id="KAK0516762.1"/>
    </source>
</evidence>
<keyword evidence="1" id="KW-0560">Oxidoreductase</keyword>
<reference evidence="2" key="1">
    <citation type="submission" date="2023-03" db="EMBL/GenBank/DDBJ databases">
        <title>Complete genome of Cladonia borealis.</title>
        <authorList>
            <person name="Park H."/>
        </authorList>
    </citation>
    <scope>NUCLEOTIDE SEQUENCE</scope>
    <source>
        <strain evidence="2">ANT050790</strain>
    </source>
</reference>
<evidence type="ECO:0008006" key="4">
    <source>
        <dbReference type="Google" id="ProtNLM"/>
    </source>
</evidence>
<evidence type="ECO:0000313" key="3">
    <source>
        <dbReference type="Proteomes" id="UP001166286"/>
    </source>
</evidence>
<dbReference type="SUPFAM" id="SSF51735">
    <property type="entry name" value="NAD(P)-binding Rossmann-fold domains"/>
    <property type="match status" value="1"/>
</dbReference>
<dbReference type="InterPro" id="IPR002347">
    <property type="entry name" value="SDR_fam"/>
</dbReference>
<dbReference type="PANTHER" id="PTHR43157">
    <property type="entry name" value="PHOSPHATIDYLINOSITOL-GLYCAN BIOSYNTHESIS CLASS F PROTEIN-RELATED"/>
    <property type="match status" value="1"/>
</dbReference>
<name>A0AA39V5D3_9LECA</name>
<evidence type="ECO:0000256" key="1">
    <source>
        <dbReference type="ARBA" id="ARBA00023002"/>
    </source>
</evidence>
<dbReference type="AlphaFoldDB" id="A0AA39V5D3"/>